<evidence type="ECO:0000259" key="7">
    <source>
        <dbReference type="Pfam" id="PF13861"/>
    </source>
</evidence>
<dbReference type="RefSeq" id="WP_113931589.1">
    <property type="nucleotide sequence ID" value="NZ_JACCEU010000001.1"/>
</dbReference>
<name>A0A366HLW9_9BURK</name>
<proteinExistence type="inferred from homology"/>
<evidence type="ECO:0000259" key="6">
    <source>
        <dbReference type="Pfam" id="PF13860"/>
    </source>
</evidence>
<feature type="domain" description="FlgD Tudor-like" evidence="7">
    <location>
        <begin position="87"/>
        <end position="230"/>
    </location>
</feature>
<evidence type="ECO:0000256" key="2">
    <source>
        <dbReference type="ARBA" id="ARBA00016013"/>
    </source>
</evidence>
<gene>
    <name evidence="8" type="ORF">DFR37_101431</name>
</gene>
<dbReference type="AlphaFoldDB" id="A0A366HLW9"/>
<evidence type="ECO:0000313" key="9">
    <source>
        <dbReference type="Proteomes" id="UP000253628"/>
    </source>
</evidence>
<dbReference type="Pfam" id="PF13861">
    <property type="entry name" value="FLgD_tudor"/>
    <property type="match status" value="1"/>
</dbReference>
<keyword evidence="9" id="KW-1185">Reference proteome</keyword>
<keyword evidence="8" id="KW-0282">Flagellum</keyword>
<dbReference type="Pfam" id="PF03963">
    <property type="entry name" value="FlgD"/>
    <property type="match status" value="1"/>
</dbReference>
<sequence>MATVNPTANNPVSAGGLAGASAATNQRVAETQDRFMTLLVTQLKNQDPLNPMDNAQVTSQLAQLETVNGITQLNNTLLALSGQMDLSQSMQAANLIGKSVLYPGGKISLGSSTVDGVTTSEATPFGVDIISPAAKMSVTIHDGSGKVVRKMDLVNQDVGVLQMSWDGKDDAGSMMPDGAYTVQVAATDADGGTVAAQALSYGKVSSVSYASSGLQMDLGLAGVHSLYDIRKIM</sequence>
<evidence type="ECO:0000256" key="1">
    <source>
        <dbReference type="ARBA" id="ARBA00010577"/>
    </source>
</evidence>
<dbReference type="Gene3D" id="2.60.40.4070">
    <property type="match status" value="1"/>
</dbReference>
<comment type="caution">
    <text evidence="8">The sequence shown here is derived from an EMBL/GenBank/DDBJ whole genome shotgun (WGS) entry which is preliminary data.</text>
</comment>
<dbReference type="OrthoDB" id="9785233at2"/>
<protein>
    <recommendedName>
        <fullName evidence="2 5">Basal-body rod modification protein FlgD</fullName>
    </recommendedName>
</protein>
<keyword evidence="8" id="KW-0966">Cell projection</keyword>
<reference evidence="8 9" key="1">
    <citation type="submission" date="2018-06" db="EMBL/GenBank/DDBJ databases">
        <title>Genomic Encyclopedia of Type Strains, Phase IV (KMG-IV): sequencing the most valuable type-strain genomes for metagenomic binning, comparative biology and taxonomic classification.</title>
        <authorList>
            <person name="Goeker M."/>
        </authorList>
    </citation>
    <scope>NUCLEOTIDE SEQUENCE [LARGE SCALE GENOMIC DNA]</scope>
    <source>
        <strain evidence="8 9">DSM 25520</strain>
    </source>
</reference>
<dbReference type="InterPro" id="IPR005648">
    <property type="entry name" value="FlgD"/>
</dbReference>
<organism evidence="8 9">
    <name type="scientific">Eoetvoesiella caeni</name>
    <dbReference type="NCBI Taxonomy" id="645616"/>
    <lineage>
        <taxon>Bacteria</taxon>
        <taxon>Pseudomonadati</taxon>
        <taxon>Pseudomonadota</taxon>
        <taxon>Betaproteobacteria</taxon>
        <taxon>Burkholderiales</taxon>
        <taxon>Alcaligenaceae</taxon>
        <taxon>Eoetvoesiella</taxon>
    </lineage>
</organism>
<dbReference type="Pfam" id="PF13860">
    <property type="entry name" value="FlgD_ig"/>
    <property type="match status" value="1"/>
</dbReference>
<dbReference type="Gene3D" id="2.30.30.910">
    <property type="match status" value="1"/>
</dbReference>
<comment type="similarity">
    <text evidence="1 5">Belongs to the FlgD family.</text>
</comment>
<dbReference type="InterPro" id="IPR025965">
    <property type="entry name" value="FlgD/Vpr_Ig-like"/>
</dbReference>
<dbReference type="InterPro" id="IPR025963">
    <property type="entry name" value="FLgD_Tudor"/>
</dbReference>
<accession>A0A366HLW9</accession>
<keyword evidence="3 5" id="KW-1005">Bacterial flagellum biogenesis</keyword>
<dbReference type="EMBL" id="QNRQ01000001">
    <property type="protein sequence ID" value="RBP43302.1"/>
    <property type="molecule type" value="Genomic_DNA"/>
</dbReference>
<keyword evidence="8" id="KW-0969">Cilium</keyword>
<evidence type="ECO:0000256" key="4">
    <source>
        <dbReference type="ARBA" id="ARBA00024746"/>
    </source>
</evidence>
<dbReference type="GO" id="GO:0044781">
    <property type="term" value="P:bacterial-type flagellum organization"/>
    <property type="evidence" value="ECO:0007669"/>
    <property type="project" value="UniProtKB-UniRule"/>
</dbReference>
<comment type="function">
    <text evidence="4 5">Required for flagellar hook formation. May act as a scaffolding protein.</text>
</comment>
<evidence type="ECO:0000256" key="3">
    <source>
        <dbReference type="ARBA" id="ARBA00022795"/>
    </source>
</evidence>
<evidence type="ECO:0000313" key="8">
    <source>
        <dbReference type="EMBL" id="RBP43302.1"/>
    </source>
</evidence>
<dbReference type="Proteomes" id="UP000253628">
    <property type="component" value="Unassembled WGS sequence"/>
</dbReference>
<evidence type="ECO:0000256" key="5">
    <source>
        <dbReference type="RuleBase" id="RU362076"/>
    </source>
</evidence>
<feature type="domain" description="FlgD/Vpr Ig-like" evidence="6">
    <location>
        <begin position="118"/>
        <end position="190"/>
    </location>
</feature>